<dbReference type="Proteomes" id="UP000801492">
    <property type="component" value="Unassembled WGS sequence"/>
</dbReference>
<proteinExistence type="predicted"/>
<feature type="transmembrane region" description="Helical" evidence="2">
    <location>
        <begin position="126"/>
        <end position="145"/>
    </location>
</feature>
<keyword evidence="2" id="KW-0472">Membrane</keyword>
<feature type="region of interest" description="Disordered" evidence="1">
    <location>
        <begin position="1"/>
        <end position="21"/>
    </location>
</feature>
<sequence length="147" mass="16631">MHSQLVPEASAPLPYKDSRSDSLGELLPEQFQLTNSPYLRNNTQELSFLTPETENINRTLRTYFYQPLNVPSKAPTGTEAKSARSTMAIYFPIRGNQSSGGPVLLNAPNSPFRPVRHDIPARRYCLIFWCIFTFVILCVLIATLVHF</sequence>
<accession>A0A8K0D587</accession>
<dbReference type="EMBL" id="VTPC01002663">
    <property type="protein sequence ID" value="KAF2899720.1"/>
    <property type="molecule type" value="Genomic_DNA"/>
</dbReference>
<evidence type="ECO:0000256" key="1">
    <source>
        <dbReference type="SAM" id="MobiDB-lite"/>
    </source>
</evidence>
<keyword evidence="2" id="KW-1133">Transmembrane helix</keyword>
<name>A0A8K0D587_IGNLU</name>
<keyword evidence="4" id="KW-1185">Reference proteome</keyword>
<keyword evidence="2" id="KW-0812">Transmembrane</keyword>
<comment type="caution">
    <text evidence="3">The sequence shown here is derived from an EMBL/GenBank/DDBJ whole genome shotgun (WGS) entry which is preliminary data.</text>
</comment>
<dbReference type="AlphaFoldDB" id="A0A8K0D587"/>
<protein>
    <submittedName>
        <fullName evidence="3">Uncharacterized protein</fullName>
    </submittedName>
</protein>
<organism evidence="3 4">
    <name type="scientific">Ignelater luminosus</name>
    <name type="common">Cucubano</name>
    <name type="synonym">Pyrophorus luminosus</name>
    <dbReference type="NCBI Taxonomy" id="2038154"/>
    <lineage>
        <taxon>Eukaryota</taxon>
        <taxon>Metazoa</taxon>
        <taxon>Ecdysozoa</taxon>
        <taxon>Arthropoda</taxon>
        <taxon>Hexapoda</taxon>
        <taxon>Insecta</taxon>
        <taxon>Pterygota</taxon>
        <taxon>Neoptera</taxon>
        <taxon>Endopterygota</taxon>
        <taxon>Coleoptera</taxon>
        <taxon>Polyphaga</taxon>
        <taxon>Elateriformia</taxon>
        <taxon>Elateroidea</taxon>
        <taxon>Elateridae</taxon>
        <taxon>Agrypninae</taxon>
        <taxon>Pyrophorini</taxon>
        <taxon>Ignelater</taxon>
    </lineage>
</organism>
<evidence type="ECO:0000313" key="3">
    <source>
        <dbReference type="EMBL" id="KAF2899720.1"/>
    </source>
</evidence>
<evidence type="ECO:0000256" key="2">
    <source>
        <dbReference type="SAM" id="Phobius"/>
    </source>
</evidence>
<reference evidence="3" key="1">
    <citation type="submission" date="2019-08" db="EMBL/GenBank/DDBJ databases">
        <title>The genome of the North American firefly Photinus pyralis.</title>
        <authorList>
            <consortium name="Photinus pyralis genome working group"/>
            <person name="Fallon T.R."/>
            <person name="Sander Lower S.E."/>
            <person name="Weng J.-K."/>
        </authorList>
    </citation>
    <scope>NUCLEOTIDE SEQUENCE</scope>
    <source>
        <strain evidence="3">TRF0915ILg1</strain>
        <tissue evidence="3">Whole body</tissue>
    </source>
</reference>
<evidence type="ECO:0000313" key="4">
    <source>
        <dbReference type="Proteomes" id="UP000801492"/>
    </source>
</evidence>
<gene>
    <name evidence="3" type="ORF">ILUMI_06446</name>
</gene>